<dbReference type="RefSeq" id="WP_379772189.1">
    <property type="nucleotide sequence ID" value="NZ_JBHSMZ010000012.1"/>
</dbReference>
<sequence length="115" mass="12276">MDYAACAASSNAYYHCGADSFVFSPNSGLSFSLGEYGGDPEGWNSGGHLTETGKLSYDYRITPYNTVEHHLLWNENTVLSMVSASAVSPVPEAPAWAMLAAGLGTVGLWRRRPAA</sequence>
<gene>
    <name evidence="1" type="ORF">ACFPO9_16330</name>
</gene>
<evidence type="ECO:0000313" key="1">
    <source>
        <dbReference type="EMBL" id="MFC5550082.1"/>
    </source>
</evidence>
<dbReference type="Proteomes" id="UP001596086">
    <property type="component" value="Unassembled WGS sequence"/>
</dbReference>
<keyword evidence="2" id="KW-1185">Reference proteome</keyword>
<comment type="caution">
    <text evidence="1">The sequence shown here is derived from an EMBL/GenBank/DDBJ whole genome shotgun (WGS) entry which is preliminary data.</text>
</comment>
<evidence type="ECO:0000313" key="2">
    <source>
        <dbReference type="Proteomes" id="UP001596086"/>
    </source>
</evidence>
<accession>A0ABW0S0X9</accession>
<dbReference type="EMBL" id="JBHSMZ010000012">
    <property type="protein sequence ID" value="MFC5550082.1"/>
    <property type="molecule type" value="Genomic_DNA"/>
</dbReference>
<organism evidence="1 2">
    <name type="scientific">Massilia aerilata</name>
    <dbReference type="NCBI Taxonomy" id="453817"/>
    <lineage>
        <taxon>Bacteria</taxon>
        <taxon>Pseudomonadati</taxon>
        <taxon>Pseudomonadota</taxon>
        <taxon>Betaproteobacteria</taxon>
        <taxon>Burkholderiales</taxon>
        <taxon>Oxalobacteraceae</taxon>
        <taxon>Telluria group</taxon>
        <taxon>Massilia</taxon>
    </lineage>
</organism>
<evidence type="ECO:0008006" key="3">
    <source>
        <dbReference type="Google" id="ProtNLM"/>
    </source>
</evidence>
<protein>
    <recommendedName>
        <fullName evidence="3">PEP-CTERM sorting domain-containing protein</fullName>
    </recommendedName>
</protein>
<name>A0ABW0S0X9_9BURK</name>
<proteinExistence type="predicted"/>
<reference evidence="2" key="1">
    <citation type="journal article" date="2019" name="Int. J. Syst. Evol. Microbiol.">
        <title>The Global Catalogue of Microorganisms (GCM) 10K type strain sequencing project: providing services to taxonomists for standard genome sequencing and annotation.</title>
        <authorList>
            <consortium name="The Broad Institute Genomics Platform"/>
            <consortium name="The Broad Institute Genome Sequencing Center for Infectious Disease"/>
            <person name="Wu L."/>
            <person name="Ma J."/>
        </authorList>
    </citation>
    <scope>NUCLEOTIDE SEQUENCE [LARGE SCALE GENOMIC DNA]</scope>
    <source>
        <strain evidence="2">CGMCC 4.5798</strain>
    </source>
</reference>